<organism evidence="10 11">
    <name type="scientific">Gallibacter intestinalis</name>
    <dbReference type="NCBI Taxonomy" id="2779356"/>
    <lineage>
        <taxon>Bacteria</taxon>
        <taxon>Bacillati</taxon>
        <taxon>Bacillota</taxon>
        <taxon>Clostridia</taxon>
        <taxon>Eubacteriales</taxon>
        <taxon>Eubacteriaceae</taxon>
        <taxon>Gallibacter</taxon>
    </lineage>
</organism>
<dbReference type="SUPFAM" id="SSF52172">
    <property type="entry name" value="CheY-like"/>
    <property type="match status" value="1"/>
</dbReference>
<dbReference type="SMART" id="SM00862">
    <property type="entry name" value="Trans_reg_C"/>
    <property type="match status" value="1"/>
</dbReference>
<dbReference type="PROSITE" id="PS51755">
    <property type="entry name" value="OMPR_PHOB"/>
    <property type="match status" value="1"/>
</dbReference>
<accession>A0ABR9QXX3</accession>
<feature type="DNA-binding region" description="OmpR/PhoB-type" evidence="7">
    <location>
        <begin position="130"/>
        <end position="226"/>
    </location>
</feature>
<keyword evidence="11" id="KW-1185">Reference proteome</keyword>
<comment type="function">
    <text evidence="5">May play the central regulatory role in sporulation. It may be an element of the effector pathway responsible for the activation of sporulation genes in response to nutritional stress. Spo0A may act in concert with spo0H (a sigma factor) to control the expression of some genes that are critical to the sporulation process.</text>
</comment>
<reference evidence="10 11" key="1">
    <citation type="submission" date="2020-10" db="EMBL/GenBank/DDBJ databases">
        <title>ChiBAC.</title>
        <authorList>
            <person name="Zenner C."/>
            <person name="Hitch T.C.A."/>
            <person name="Clavel T."/>
        </authorList>
    </citation>
    <scope>NUCLEOTIDE SEQUENCE [LARGE SCALE GENOMIC DNA]</scope>
    <source>
        <strain evidence="10 11">DSM 108706</strain>
    </source>
</reference>
<dbReference type="InterPro" id="IPR039420">
    <property type="entry name" value="WalR-like"/>
</dbReference>
<keyword evidence="6" id="KW-0597">Phosphoprotein</keyword>
<dbReference type="InterPro" id="IPR011006">
    <property type="entry name" value="CheY-like_superfamily"/>
</dbReference>
<dbReference type="EMBL" id="JADCKA010000008">
    <property type="protein sequence ID" value="MBE5035735.1"/>
    <property type="molecule type" value="Genomic_DNA"/>
</dbReference>
<dbReference type="InterPro" id="IPR001867">
    <property type="entry name" value="OmpR/PhoB-type_DNA-bd"/>
</dbReference>
<dbReference type="SMART" id="SM00448">
    <property type="entry name" value="REC"/>
    <property type="match status" value="1"/>
</dbReference>
<comment type="caution">
    <text evidence="10">The sequence shown here is derived from an EMBL/GenBank/DDBJ whole genome shotgun (WGS) entry which is preliminary data.</text>
</comment>
<evidence type="ECO:0000259" key="9">
    <source>
        <dbReference type="PROSITE" id="PS51755"/>
    </source>
</evidence>
<dbReference type="CDD" id="cd00383">
    <property type="entry name" value="trans_reg_C"/>
    <property type="match status" value="1"/>
</dbReference>
<dbReference type="InterPro" id="IPR001789">
    <property type="entry name" value="Sig_transdc_resp-reg_receiver"/>
</dbReference>
<dbReference type="PANTHER" id="PTHR48111:SF2">
    <property type="entry name" value="RESPONSE REGULATOR SAER"/>
    <property type="match status" value="1"/>
</dbReference>
<keyword evidence="4" id="KW-0804">Transcription</keyword>
<dbReference type="InterPro" id="IPR016032">
    <property type="entry name" value="Sig_transdc_resp-reg_C-effctor"/>
</dbReference>
<dbReference type="SUPFAM" id="SSF46894">
    <property type="entry name" value="C-terminal effector domain of the bipartite response regulators"/>
    <property type="match status" value="1"/>
</dbReference>
<dbReference type="Gene3D" id="6.10.250.690">
    <property type="match status" value="1"/>
</dbReference>
<evidence type="ECO:0000313" key="10">
    <source>
        <dbReference type="EMBL" id="MBE5035735.1"/>
    </source>
</evidence>
<keyword evidence="3 7" id="KW-0238">DNA-binding</keyword>
<evidence type="ECO:0000256" key="5">
    <source>
        <dbReference type="ARBA" id="ARBA00024867"/>
    </source>
</evidence>
<dbReference type="Pfam" id="PF00072">
    <property type="entry name" value="Response_reg"/>
    <property type="match status" value="1"/>
</dbReference>
<evidence type="ECO:0000256" key="4">
    <source>
        <dbReference type="ARBA" id="ARBA00023163"/>
    </source>
</evidence>
<protein>
    <recommendedName>
        <fullName evidence="1">Stage 0 sporulation protein A homolog</fullName>
    </recommendedName>
</protein>
<dbReference type="CDD" id="cd17574">
    <property type="entry name" value="REC_OmpR"/>
    <property type="match status" value="1"/>
</dbReference>
<sequence length="226" mass="26214">MNEKILVVDDEKEIADLVEYYLTNEGFEVKKFYDANAAWEFLKNNKVDMAILDVMMPGIDGMELLRRIRIKDNFPVIMLTAKISEMDKIEGLSTGADDYITKPFYPLEMVARVKAQLRRYKRYNEGHGEEDIITCGSVSVDRKKRKCLVNGKALTLTPTEYEIIKILVEADGNPVGSEEMCRMIWDEEYYDKNTNTITVHVRHIREKMGSSKYIKTVWGMGYKIEK</sequence>
<feature type="modified residue" description="4-aspartylphosphate" evidence="6">
    <location>
        <position position="53"/>
    </location>
</feature>
<dbReference type="Gene3D" id="3.40.50.2300">
    <property type="match status" value="1"/>
</dbReference>
<dbReference type="Gene3D" id="1.10.10.10">
    <property type="entry name" value="Winged helix-like DNA-binding domain superfamily/Winged helix DNA-binding domain"/>
    <property type="match status" value="1"/>
</dbReference>
<evidence type="ECO:0000256" key="6">
    <source>
        <dbReference type="PROSITE-ProRule" id="PRU00169"/>
    </source>
</evidence>
<gene>
    <name evidence="10" type="ORF">INF20_05500</name>
</gene>
<evidence type="ECO:0000256" key="3">
    <source>
        <dbReference type="ARBA" id="ARBA00023125"/>
    </source>
</evidence>
<dbReference type="Proteomes" id="UP001516588">
    <property type="component" value="Unassembled WGS sequence"/>
</dbReference>
<dbReference type="InterPro" id="IPR036388">
    <property type="entry name" value="WH-like_DNA-bd_sf"/>
</dbReference>
<keyword evidence="2" id="KW-0805">Transcription regulation</keyword>
<evidence type="ECO:0000259" key="8">
    <source>
        <dbReference type="PROSITE" id="PS50110"/>
    </source>
</evidence>
<evidence type="ECO:0000256" key="2">
    <source>
        <dbReference type="ARBA" id="ARBA00023015"/>
    </source>
</evidence>
<evidence type="ECO:0000313" key="11">
    <source>
        <dbReference type="Proteomes" id="UP001516588"/>
    </source>
</evidence>
<feature type="domain" description="Response regulatory" evidence="8">
    <location>
        <begin position="4"/>
        <end position="117"/>
    </location>
</feature>
<dbReference type="PANTHER" id="PTHR48111">
    <property type="entry name" value="REGULATOR OF RPOS"/>
    <property type="match status" value="1"/>
</dbReference>
<proteinExistence type="predicted"/>
<dbReference type="PROSITE" id="PS50110">
    <property type="entry name" value="RESPONSE_REGULATORY"/>
    <property type="match status" value="1"/>
</dbReference>
<name>A0ABR9QXX3_9FIRM</name>
<feature type="domain" description="OmpR/PhoB-type" evidence="9">
    <location>
        <begin position="130"/>
        <end position="226"/>
    </location>
</feature>
<evidence type="ECO:0000256" key="7">
    <source>
        <dbReference type="PROSITE-ProRule" id="PRU01091"/>
    </source>
</evidence>
<dbReference type="Pfam" id="PF00486">
    <property type="entry name" value="Trans_reg_C"/>
    <property type="match status" value="1"/>
</dbReference>
<dbReference type="RefSeq" id="WP_226385381.1">
    <property type="nucleotide sequence ID" value="NZ_JADCKA010000008.1"/>
</dbReference>
<evidence type="ECO:0000256" key="1">
    <source>
        <dbReference type="ARBA" id="ARBA00018672"/>
    </source>
</evidence>